<dbReference type="InterPro" id="IPR035925">
    <property type="entry name" value="BSD_dom_sf"/>
</dbReference>
<dbReference type="InterPro" id="IPR005607">
    <property type="entry name" value="BSD_dom"/>
</dbReference>
<feature type="compositionally biased region" description="Polar residues" evidence="1">
    <location>
        <begin position="82"/>
        <end position="93"/>
    </location>
</feature>
<organism evidence="3">
    <name type="scientific">Amphora coffeiformis</name>
    <dbReference type="NCBI Taxonomy" id="265554"/>
    <lineage>
        <taxon>Eukaryota</taxon>
        <taxon>Sar</taxon>
        <taxon>Stramenopiles</taxon>
        <taxon>Ochrophyta</taxon>
        <taxon>Bacillariophyta</taxon>
        <taxon>Bacillariophyceae</taxon>
        <taxon>Bacillariophycidae</taxon>
        <taxon>Thalassiophysales</taxon>
        <taxon>Catenulaceae</taxon>
        <taxon>Amphora</taxon>
    </lineage>
</organism>
<feature type="region of interest" description="Disordered" evidence="1">
    <location>
        <begin position="82"/>
        <end position="104"/>
    </location>
</feature>
<reference evidence="3" key="1">
    <citation type="submission" date="2021-01" db="EMBL/GenBank/DDBJ databases">
        <authorList>
            <person name="Corre E."/>
            <person name="Pelletier E."/>
            <person name="Niang G."/>
            <person name="Scheremetjew M."/>
            <person name="Finn R."/>
            <person name="Kale V."/>
            <person name="Holt S."/>
            <person name="Cochrane G."/>
            <person name="Meng A."/>
            <person name="Brown T."/>
            <person name="Cohen L."/>
        </authorList>
    </citation>
    <scope>NUCLEOTIDE SEQUENCE</scope>
    <source>
        <strain evidence="3">CCMP127</strain>
    </source>
</reference>
<evidence type="ECO:0000256" key="1">
    <source>
        <dbReference type="SAM" id="MobiDB-lite"/>
    </source>
</evidence>
<feature type="compositionally biased region" description="Low complexity" evidence="1">
    <location>
        <begin position="94"/>
        <end position="104"/>
    </location>
</feature>
<dbReference type="PROSITE" id="PS50858">
    <property type="entry name" value="BSD"/>
    <property type="match status" value="1"/>
</dbReference>
<dbReference type="Gene3D" id="1.10.3970.10">
    <property type="entry name" value="BSD domain"/>
    <property type="match status" value="1"/>
</dbReference>
<evidence type="ECO:0000313" key="3">
    <source>
        <dbReference type="EMBL" id="CAE0402488.1"/>
    </source>
</evidence>
<feature type="domain" description="BSD" evidence="2">
    <location>
        <begin position="219"/>
        <end position="272"/>
    </location>
</feature>
<dbReference type="AlphaFoldDB" id="A0A7S3KXH2"/>
<feature type="region of interest" description="Disordered" evidence="1">
    <location>
        <begin position="286"/>
        <end position="308"/>
    </location>
</feature>
<dbReference type="SUPFAM" id="SSF140383">
    <property type="entry name" value="BSD domain-like"/>
    <property type="match status" value="1"/>
</dbReference>
<evidence type="ECO:0000259" key="2">
    <source>
        <dbReference type="PROSITE" id="PS50858"/>
    </source>
</evidence>
<name>A0A7S3KXH2_9STRA</name>
<protein>
    <recommendedName>
        <fullName evidence="2">BSD domain-containing protein</fullName>
    </recommendedName>
</protein>
<proteinExistence type="predicted"/>
<gene>
    <name evidence="3" type="ORF">ACOF00016_LOCUS771</name>
</gene>
<accession>A0A7S3KXH2</accession>
<sequence length="348" mass="38676">MVRSKKSVSHHEFVSLDTIITRGESLLVWGKRRSFSIEQRNVPTTTPERRIESRLPRFFWKNLSSSHTSMDSFEDNLAALSSTEPDLQSSAMTGSGSDNDSVSNGTTGGWLSDFRSIAMSLQKTAGGVANFVHRSAVAIADEIAQLEQEEMEKQHHDSSTFDENACEGGGIKVLPLPWELSPVNKEESSTEDLQLKDKIQELAEYDGVFLGPYTTKRDEDSEFLDEARIALIRRLLEIDEQLAQTHARLSGRSDVRETLFWKNYFYHVEQAKASHAVMTTSLDSLVPADDDDEEQEEAGEDGDDEWEKDSAAFVQIPTPPTSTNSLGVHSVDSMVVIDGPTPRATHAP</sequence>
<dbReference type="EMBL" id="HBIM01000885">
    <property type="protein sequence ID" value="CAE0402488.1"/>
    <property type="molecule type" value="Transcribed_RNA"/>
</dbReference>
<feature type="compositionally biased region" description="Acidic residues" evidence="1">
    <location>
        <begin position="288"/>
        <end position="307"/>
    </location>
</feature>